<organism evidence="1 2">
    <name type="scientific">Nitratidesulfovibrio vulgaris (strain DP4)</name>
    <name type="common">Desulfovibrio vulgaris</name>
    <dbReference type="NCBI Taxonomy" id="391774"/>
    <lineage>
        <taxon>Bacteria</taxon>
        <taxon>Pseudomonadati</taxon>
        <taxon>Thermodesulfobacteriota</taxon>
        <taxon>Desulfovibrionia</taxon>
        <taxon>Desulfovibrionales</taxon>
        <taxon>Desulfovibrionaceae</taxon>
        <taxon>Nitratidesulfovibrio</taxon>
    </lineage>
</organism>
<dbReference type="Proteomes" id="UP000009173">
    <property type="component" value="Chromosome"/>
</dbReference>
<sequence length="561" mass="61400">MASYPGLVLSGVIAAPPQELSATITGYAGVSVVGPSPAAVVAGSGQLTRNTPRPSIPAHLAGVRTYSFADDLYDKFYLNPTKIDVGNLTGTITREVELWNAYRVPKVCQAVGKDGMDGIDVDVEETGFTLGALQSRTFNLTIQMDGPPIIEGHLDLDFGSAVVLTVVVVGRRIVAWVWLPKSPQNELLEWLTDIIEARDGSEQRARLRNAPRQSWEVSVLARTPAECAAIETALYGWQGRSWAMPVWPEQVEMQGPLAVGATGVNVDTTRADHRPAGLVMLWQSPQVNETLQVSGVSSGRLDFVLPTSVAFGPGPILVMPVRTTRIVGAARRDDHVSGPAEFGARFLVVDNVEFVGDPAPVQYKGYDVLLDPLLAEGDMVQRQIERPMTVLDYGVGTCTIDAPRTYSTAGYEMRWRLRTQAEVWAMRKWLHRRAGRVAPFWMPSWRGDLELMATVGAAEKSIRVRDVSFSRLLYGCPVRRHIMVELTDGAQFFFEVLGAVTGNPGEDVLTIDGFIGRVTTPADVRRISWLSLHRLNTDAVQLQHDRAGVARLAVPVKEIAQ</sequence>
<evidence type="ECO:0000313" key="1">
    <source>
        <dbReference type="EMBL" id="ABM28099.1"/>
    </source>
</evidence>
<dbReference type="HOGENOM" id="CLU_034839_0_0_7"/>
<dbReference type="KEGG" id="dvl:Dvul_1079"/>
<dbReference type="EMBL" id="CP000527">
    <property type="protein sequence ID" value="ABM28099.1"/>
    <property type="molecule type" value="Genomic_DNA"/>
</dbReference>
<dbReference type="RefSeq" id="WP_011792042.1">
    <property type="nucleotide sequence ID" value="NC_008751.1"/>
</dbReference>
<reference evidence="2" key="1">
    <citation type="journal article" date="2009" name="Environ. Microbiol.">
        <title>Contribution of mobile genetic elements to Desulfovibrio vulgaris genome plasticity.</title>
        <authorList>
            <person name="Walker C.B."/>
            <person name="Stolyar S."/>
            <person name="Chivian D."/>
            <person name="Pinel N."/>
            <person name="Gabster J.A."/>
            <person name="Dehal P.S."/>
            <person name="He Z."/>
            <person name="Yang Z.K."/>
            <person name="Yen H.C."/>
            <person name="Zhou J."/>
            <person name="Wall J.D."/>
            <person name="Hazen T.C."/>
            <person name="Arkin A.P."/>
            <person name="Stahl D.A."/>
        </authorList>
    </citation>
    <scope>NUCLEOTIDE SEQUENCE [LARGE SCALE GENOMIC DNA]</scope>
    <source>
        <strain evidence="2">DP4</strain>
    </source>
</reference>
<proteinExistence type="predicted"/>
<evidence type="ECO:0000313" key="2">
    <source>
        <dbReference type="Proteomes" id="UP000009173"/>
    </source>
</evidence>
<dbReference type="AlphaFoldDB" id="A0A0H3A6I3"/>
<gene>
    <name evidence="1" type="ordered locus">Dvul_1079</name>
</gene>
<name>A0A0H3A6I3_NITV4</name>
<accession>A0A0H3A6I3</accession>
<protein>
    <submittedName>
        <fullName evidence="1">Uncharacterized protein</fullName>
    </submittedName>
</protein>